<keyword evidence="5" id="KW-0963">Cytoplasm</keyword>
<evidence type="ECO:0000313" key="11">
    <source>
        <dbReference type="Proteomes" id="UP000322873"/>
    </source>
</evidence>
<name>A0A5M9JFA3_MONFR</name>
<comment type="subcellular location">
    <subcellularLocation>
        <location evidence="2">Cytoplasm</location>
    </subcellularLocation>
    <subcellularLocation>
        <location evidence="1">Nucleus</location>
    </subcellularLocation>
</comment>
<dbReference type="Pfam" id="PF01585">
    <property type="entry name" value="G-patch"/>
    <property type="match status" value="1"/>
</dbReference>
<keyword evidence="11" id="KW-1185">Reference proteome</keyword>
<keyword evidence="8" id="KW-0539">Nucleus</keyword>
<dbReference type="InterPro" id="IPR034082">
    <property type="entry name" value="R3H_G-patch"/>
</dbReference>
<comment type="caution">
    <text evidence="10">The sequence shown here is derived from an EMBL/GenBank/DDBJ whole genome shotgun (WGS) entry which is preliminary data.</text>
</comment>
<comment type="similarity">
    <text evidence="3">Belongs to the SQS1 family.</text>
</comment>
<dbReference type="VEuPathDB" id="FungiDB:MFRU_019g00060"/>
<gene>
    <name evidence="10" type="ORF">EYC84_008951</name>
</gene>
<feature type="domain" description="G-patch" evidence="9">
    <location>
        <begin position="133"/>
        <end position="184"/>
    </location>
</feature>
<organism evidence="10 11">
    <name type="scientific">Monilinia fructicola</name>
    <name type="common">Brown rot fungus</name>
    <name type="synonym">Ciboria fructicola</name>
    <dbReference type="NCBI Taxonomy" id="38448"/>
    <lineage>
        <taxon>Eukaryota</taxon>
        <taxon>Fungi</taxon>
        <taxon>Dikarya</taxon>
        <taxon>Ascomycota</taxon>
        <taxon>Pezizomycotina</taxon>
        <taxon>Leotiomycetes</taxon>
        <taxon>Helotiales</taxon>
        <taxon>Sclerotiniaceae</taxon>
        <taxon>Monilinia</taxon>
    </lineage>
</organism>
<dbReference type="Proteomes" id="UP000322873">
    <property type="component" value="Unassembled WGS sequence"/>
</dbReference>
<dbReference type="EMBL" id="VICG01000012">
    <property type="protein sequence ID" value="KAA8566376.1"/>
    <property type="molecule type" value="Genomic_DNA"/>
</dbReference>
<protein>
    <recommendedName>
        <fullName evidence="4">Protein SQS1</fullName>
    </recommendedName>
</protein>
<dbReference type="SMART" id="SM00443">
    <property type="entry name" value="G_patch"/>
    <property type="match status" value="1"/>
</dbReference>
<dbReference type="GO" id="GO:0005634">
    <property type="term" value="C:nucleus"/>
    <property type="evidence" value="ECO:0007669"/>
    <property type="project" value="UniProtKB-SubCell"/>
</dbReference>
<dbReference type="InterPro" id="IPR051189">
    <property type="entry name" value="Splicing_assoc_domain"/>
</dbReference>
<dbReference type="GO" id="GO:0003676">
    <property type="term" value="F:nucleic acid binding"/>
    <property type="evidence" value="ECO:0007669"/>
    <property type="project" value="InterPro"/>
</dbReference>
<evidence type="ECO:0000256" key="1">
    <source>
        <dbReference type="ARBA" id="ARBA00004123"/>
    </source>
</evidence>
<keyword evidence="6" id="KW-0507">mRNA processing</keyword>
<evidence type="ECO:0000313" key="10">
    <source>
        <dbReference type="EMBL" id="KAA8566376.1"/>
    </source>
</evidence>
<evidence type="ECO:0000256" key="4">
    <source>
        <dbReference type="ARBA" id="ARBA00018964"/>
    </source>
</evidence>
<proteinExistence type="inferred from homology"/>
<evidence type="ECO:0000256" key="2">
    <source>
        <dbReference type="ARBA" id="ARBA00004496"/>
    </source>
</evidence>
<evidence type="ECO:0000256" key="6">
    <source>
        <dbReference type="ARBA" id="ARBA00022664"/>
    </source>
</evidence>
<accession>A0A5M9JFA3</accession>
<evidence type="ECO:0000256" key="8">
    <source>
        <dbReference type="ARBA" id="ARBA00023242"/>
    </source>
</evidence>
<sequence length="184" mass="19428">MSIDDIREEIKEFLQGGNTTLSLPAMDKANRKFVHEIANAFKLKSKSAGLGNKRYPILYRTSRTTTYGERAYEAAVSKLSRRFLPRNDVGGRGAGAAPRRSGRAGGGGFGGGFGAASYRDGDVVGASAPELGVENRGRAMLEKMGWSAGTALGALDNKGILQPVSHSPKMGRVNKTLDGAILGV</sequence>
<dbReference type="InterPro" id="IPR036867">
    <property type="entry name" value="R3H_dom_sf"/>
</dbReference>
<evidence type="ECO:0000259" key="9">
    <source>
        <dbReference type="PROSITE" id="PS50174"/>
    </source>
</evidence>
<evidence type="ECO:0000256" key="5">
    <source>
        <dbReference type="ARBA" id="ARBA00022490"/>
    </source>
</evidence>
<dbReference type="CDD" id="cd02646">
    <property type="entry name" value="R3H_G-patch"/>
    <property type="match status" value="1"/>
</dbReference>
<dbReference type="InterPro" id="IPR000467">
    <property type="entry name" value="G_patch_dom"/>
</dbReference>
<evidence type="ECO:0000256" key="3">
    <source>
        <dbReference type="ARBA" id="ARBA00010306"/>
    </source>
</evidence>
<dbReference type="InterPro" id="IPR001374">
    <property type="entry name" value="R3H_dom"/>
</dbReference>
<dbReference type="Pfam" id="PF01424">
    <property type="entry name" value="R3H"/>
    <property type="match status" value="1"/>
</dbReference>
<keyword evidence="7" id="KW-0508">mRNA splicing</keyword>
<evidence type="ECO:0000256" key="7">
    <source>
        <dbReference type="ARBA" id="ARBA00023187"/>
    </source>
</evidence>
<dbReference type="PROSITE" id="PS50174">
    <property type="entry name" value="G_PATCH"/>
    <property type="match status" value="1"/>
</dbReference>
<reference evidence="10 11" key="1">
    <citation type="submission" date="2019-06" db="EMBL/GenBank/DDBJ databases">
        <title>Genome Sequence of the Brown Rot Fungal Pathogen Monilinia fructicola.</title>
        <authorList>
            <person name="De Miccolis Angelini R.M."/>
            <person name="Landi L."/>
            <person name="Abate D."/>
            <person name="Pollastro S."/>
            <person name="Romanazzi G."/>
            <person name="Faretra F."/>
        </authorList>
    </citation>
    <scope>NUCLEOTIDE SEQUENCE [LARGE SCALE GENOMIC DNA]</scope>
    <source>
        <strain evidence="10 11">Mfrc123</strain>
    </source>
</reference>
<dbReference type="Gene3D" id="3.30.1370.50">
    <property type="entry name" value="R3H-like domain"/>
    <property type="match status" value="1"/>
</dbReference>
<dbReference type="GO" id="GO:0008380">
    <property type="term" value="P:RNA splicing"/>
    <property type="evidence" value="ECO:0007669"/>
    <property type="project" value="UniProtKB-KW"/>
</dbReference>
<dbReference type="SUPFAM" id="SSF82708">
    <property type="entry name" value="R3H domain"/>
    <property type="match status" value="1"/>
</dbReference>
<dbReference type="GO" id="GO:0005737">
    <property type="term" value="C:cytoplasm"/>
    <property type="evidence" value="ECO:0007669"/>
    <property type="project" value="UniProtKB-SubCell"/>
</dbReference>
<dbReference type="GO" id="GO:0006397">
    <property type="term" value="P:mRNA processing"/>
    <property type="evidence" value="ECO:0007669"/>
    <property type="project" value="UniProtKB-KW"/>
</dbReference>
<dbReference type="PANTHER" id="PTHR14195">
    <property type="entry name" value="G PATCH DOMAIN CONTAINING PROTEIN 2"/>
    <property type="match status" value="1"/>
</dbReference>
<dbReference type="AlphaFoldDB" id="A0A5M9JFA3"/>